<protein>
    <recommendedName>
        <fullName evidence="3">Secretion system C-terminal sorting domain-containing protein</fullName>
    </recommendedName>
</protein>
<accession>A0A255ZY98</accession>
<feature type="chain" id="PRO_5012829837" description="Secretion system C-terminal sorting domain-containing protein" evidence="2">
    <location>
        <begin position="21"/>
        <end position="268"/>
    </location>
</feature>
<dbReference type="AlphaFoldDB" id="A0A255ZY98"/>
<evidence type="ECO:0000256" key="1">
    <source>
        <dbReference type="ARBA" id="ARBA00022729"/>
    </source>
</evidence>
<feature type="domain" description="Secretion system C-terminal sorting" evidence="3">
    <location>
        <begin position="196"/>
        <end position="267"/>
    </location>
</feature>
<evidence type="ECO:0000256" key="2">
    <source>
        <dbReference type="SAM" id="SignalP"/>
    </source>
</evidence>
<evidence type="ECO:0000313" key="4">
    <source>
        <dbReference type="EMBL" id="OYQ46382.1"/>
    </source>
</evidence>
<name>A0A255ZY98_9FLAO</name>
<reference evidence="4 5" key="1">
    <citation type="submission" date="2017-07" db="EMBL/GenBank/DDBJ databases">
        <title>Flavobacterium cyanobacteriorum sp. nov., isolated from cyanobacterial aggregates in a eutrophic lake.</title>
        <authorList>
            <person name="Cai H."/>
        </authorList>
    </citation>
    <scope>NUCLEOTIDE SEQUENCE [LARGE SCALE GENOMIC DNA]</scope>
    <source>
        <strain evidence="4 5">TH167</strain>
    </source>
</reference>
<dbReference type="Proteomes" id="UP000216035">
    <property type="component" value="Unassembled WGS sequence"/>
</dbReference>
<organism evidence="4 5">
    <name type="scientific">Flavobacterium aurantiibacter</name>
    <dbReference type="NCBI Taxonomy" id="2023067"/>
    <lineage>
        <taxon>Bacteria</taxon>
        <taxon>Pseudomonadati</taxon>
        <taxon>Bacteroidota</taxon>
        <taxon>Flavobacteriia</taxon>
        <taxon>Flavobacteriales</taxon>
        <taxon>Flavobacteriaceae</taxon>
        <taxon>Flavobacterium</taxon>
    </lineage>
</organism>
<proteinExistence type="predicted"/>
<dbReference type="RefSeq" id="WP_094485586.1">
    <property type="nucleotide sequence ID" value="NZ_NOXX01000166.1"/>
</dbReference>
<gene>
    <name evidence="4" type="ORF">CHX27_04575</name>
</gene>
<dbReference type="EMBL" id="NOXX01000166">
    <property type="protein sequence ID" value="OYQ46382.1"/>
    <property type="molecule type" value="Genomic_DNA"/>
</dbReference>
<dbReference type="OrthoDB" id="667194at2"/>
<dbReference type="NCBIfam" id="TIGR04183">
    <property type="entry name" value="Por_Secre_tail"/>
    <property type="match status" value="1"/>
</dbReference>
<sequence length="268" mass="28614">MQKTTLLLLVLLTVSGFSQTKSTGTVQLLSNTTAKLDLDSATSTATLTLTGPSDRWFALQFGSFDGPPAGETDGGDGMAAGTDFVFWNGTEIIDARHIGYAQIPSNDTVNNWITGTVTPNSPSAGLTTVVATRPFTGDANDYTFNFANSLIDFAFARRSSAGFALNNHNPSNRGYAINVPFTTLGVEDFSLNAATVFPNPSNGNFTVKSKSDLEKINVYSQTGTFIKTVDVTNNAQEVEVKLSGLATGVYLIELQNASEKAWKKIVIK</sequence>
<dbReference type="Pfam" id="PF18962">
    <property type="entry name" value="Por_Secre_tail"/>
    <property type="match status" value="1"/>
</dbReference>
<dbReference type="InterPro" id="IPR026444">
    <property type="entry name" value="Secre_tail"/>
</dbReference>
<keyword evidence="1 2" id="KW-0732">Signal</keyword>
<comment type="caution">
    <text evidence="4">The sequence shown here is derived from an EMBL/GenBank/DDBJ whole genome shotgun (WGS) entry which is preliminary data.</text>
</comment>
<feature type="signal peptide" evidence="2">
    <location>
        <begin position="1"/>
        <end position="20"/>
    </location>
</feature>
<evidence type="ECO:0000259" key="3">
    <source>
        <dbReference type="Pfam" id="PF18962"/>
    </source>
</evidence>
<evidence type="ECO:0000313" key="5">
    <source>
        <dbReference type="Proteomes" id="UP000216035"/>
    </source>
</evidence>
<keyword evidence="5" id="KW-1185">Reference proteome</keyword>